<feature type="compositionally biased region" description="Acidic residues" evidence="1">
    <location>
        <begin position="80"/>
        <end position="89"/>
    </location>
</feature>
<dbReference type="RefSeq" id="XP_069307338.1">
    <property type="nucleotide sequence ID" value="XM_069451484.1"/>
</dbReference>
<feature type="compositionally biased region" description="Basic and acidic residues" evidence="1">
    <location>
        <begin position="400"/>
        <end position="409"/>
    </location>
</feature>
<feature type="compositionally biased region" description="Basic and acidic residues" evidence="1">
    <location>
        <begin position="646"/>
        <end position="660"/>
    </location>
</feature>
<proteinExistence type="predicted"/>
<feature type="compositionally biased region" description="Basic and acidic residues" evidence="1">
    <location>
        <begin position="426"/>
        <end position="438"/>
    </location>
</feature>
<keyword evidence="3" id="KW-1185">Reference proteome</keyword>
<evidence type="ECO:0000313" key="3">
    <source>
        <dbReference type="Proteomes" id="UP001578633"/>
    </source>
</evidence>
<feature type="compositionally biased region" description="Basic and acidic residues" evidence="1">
    <location>
        <begin position="373"/>
        <end position="393"/>
    </location>
</feature>
<comment type="caution">
    <text evidence="2">The sequence shown here is derived from an EMBL/GenBank/DDBJ whole genome shotgun (WGS) entry which is preliminary data.</text>
</comment>
<feature type="region of interest" description="Disordered" evidence="1">
    <location>
        <begin position="595"/>
        <end position="687"/>
    </location>
</feature>
<feature type="region of interest" description="Disordered" evidence="1">
    <location>
        <begin position="25"/>
        <end position="89"/>
    </location>
</feature>
<accession>A0ABR3ULQ3</accession>
<sequence length="687" mass="73637">MGASHSTPPPLVEVNAPGGKVLVPPGTAFTVHPPSYARSRSDPYTRGPIYAPRPLPYRGGRQYQRPQNQFYPHYGGPDIDISEGSDESESTDLNMMESMSPRGMRRQISKGYPGGIMGGGGMPGIGRRGGVGGFEGMDPRPRSAPEIQMGGYAGTGGMPMGMPAGPRMGGMGGIEAMGGMGMGMGMGMGPMGGMQPPGMPPEYTSNPALPGFGVGDGMRGADMNPYANNAGAAAPSQSSSSRSSPDSPQPRRRTDCKTPKHYEHIPKGAYASAEKPGRKSRSRVDPQTSARLNRGQPWNKQVGPSGGELLGGDAFLDACVCTIACNCRKSERVIYLSRNDPRKGNDYSDEEDYTYGSGEIRYILKTDLGKDCGDHSGCKKKSESSDSEKEEKSKKKKKEKKEEKKRKEEFDEFKEDILEALNGLQDLKKDSQQRDKGESSSARQPFGKAAGIAPSAFLMNDVNMDPRVAQQMGVMNVDPYGAGRMPPGMADPTGKWRMHPGMELGGMGGGMGTTGLGSFENDMGDMDDMGMMGNPYMQAGMMNKKVMRPNFMSHRGAKASRQFSNGGMRMNLDMDPMAAMYGRAMGGGRGGMMMMGRGRGGGGGGGRRAHLESESDDFDLAPGPSMRSDMRDQAGRNWAGRGSRRPGVEDKDIPIRRDFRGSPLARDTGSQDRGKQARVDTDDDDAC</sequence>
<feature type="compositionally biased region" description="Basic and acidic residues" evidence="1">
    <location>
        <begin position="669"/>
        <end position="680"/>
    </location>
</feature>
<protein>
    <submittedName>
        <fullName evidence="2">Uncharacterized protein</fullName>
    </submittedName>
</protein>
<gene>
    <name evidence="2" type="ORF">ACET3X_005294</name>
</gene>
<feature type="compositionally biased region" description="Basic and acidic residues" evidence="1">
    <location>
        <begin position="252"/>
        <end position="266"/>
    </location>
</feature>
<feature type="region of interest" description="Disordered" evidence="1">
    <location>
        <begin position="373"/>
        <end position="409"/>
    </location>
</feature>
<feature type="compositionally biased region" description="Low complexity" evidence="1">
    <location>
        <begin position="235"/>
        <end position="246"/>
    </location>
</feature>
<dbReference type="Proteomes" id="UP001578633">
    <property type="component" value="Chromosome 4"/>
</dbReference>
<organism evidence="2 3">
    <name type="scientific">Alternaria dauci</name>
    <dbReference type="NCBI Taxonomy" id="48095"/>
    <lineage>
        <taxon>Eukaryota</taxon>
        <taxon>Fungi</taxon>
        <taxon>Dikarya</taxon>
        <taxon>Ascomycota</taxon>
        <taxon>Pezizomycotina</taxon>
        <taxon>Dothideomycetes</taxon>
        <taxon>Pleosporomycetidae</taxon>
        <taxon>Pleosporales</taxon>
        <taxon>Pleosporineae</taxon>
        <taxon>Pleosporaceae</taxon>
        <taxon>Alternaria</taxon>
        <taxon>Alternaria sect. Porri</taxon>
    </lineage>
</organism>
<dbReference type="EMBL" id="JBHGVX010000004">
    <property type="protein sequence ID" value="KAL1796754.1"/>
    <property type="molecule type" value="Genomic_DNA"/>
</dbReference>
<feature type="region of interest" description="Disordered" evidence="1">
    <location>
        <begin position="423"/>
        <end position="448"/>
    </location>
</feature>
<evidence type="ECO:0000313" key="2">
    <source>
        <dbReference type="EMBL" id="KAL1796754.1"/>
    </source>
</evidence>
<evidence type="ECO:0000256" key="1">
    <source>
        <dbReference type="SAM" id="MobiDB-lite"/>
    </source>
</evidence>
<feature type="compositionally biased region" description="Gly residues" evidence="1">
    <location>
        <begin position="595"/>
        <end position="606"/>
    </location>
</feature>
<feature type="compositionally biased region" description="Polar residues" evidence="1">
    <location>
        <begin position="285"/>
        <end position="299"/>
    </location>
</feature>
<name>A0ABR3ULQ3_9PLEO</name>
<feature type="region of interest" description="Disordered" evidence="1">
    <location>
        <begin position="191"/>
        <end position="305"/>
    </location>
</feature>
<reference evidence="2 3" key="1">
    <citation type="submission" date="2024-09" db="EMBL/GenBank/DDBJ databases">
        <title>T2T genomes of carrot and Alternaria dauci and their utility for understanding host-pathogen interaction during carrot leaf blight disease.</title>
        <authorList>
            <person name="Liu W."/>
            <person name="Xu S."/>
            <person name="Ou C."/>
            <person name="Liu X."/>
            <person name="Zhuang F."/>
            <person name="Deng X.W."/>
        </authorList>
    </citation>
    <scope>NUCLEOTIDE SEQUENCE [LARGE SCALE GENOMIC DNA]</scope>
    <source>
        <strain evidence="2 3">A2016</strain>
    </source>
</reference>
<dbReference type="GeneID" id="96085616"/>